<protein>
    <submittedName>
        <fullName evidence="1">Uncharacterized protein</fullName>
    </submittedName>
</protein>
<keyword evidence="2" id="KW-1185">Reference proteome</keyword>
<gene>
    <name evidence="1" type="ORF">M9H77_26123</name>
</gene>
<sequence length="210" mass="23313">MASIKQFQNLFSPLIFSTILGILISPASSHAPLEEEKAKHFQVFKDNVKRNEAFNSGVDKGYKLGVNQFADLTTEEIRARNGFINYRRQQPNLLDHYTTSFRYANVNALPTVMDRRNKGADTAVKDQGNCGLASETNYPYIGQDDNCQIKKPTSTAAKITGYEDVPPNNEKALLQVVADQGEYGTMLDHGVSAVGYGTPVDGTNYLWVRI</sequence>
<evidence type="ECO:0000313" key="1">
    <source>
        <dbReference type="EMBL" id="KAI5657330.1"/>
    </source>
</evidence>
<evidence type="ECO:0000313" key="2">
    <source>
        <dbReference type="Proteomes" id="UP001060085"/>
    </source>
</evidence>
<comment type="caution">
    <text evidence="1">The sequence shown here is derived from an EMBL/GenBank/DDBJ whole genome shotgun (WGS) entry which is preliminary data.</text>
</comment>
<dbReference type="Proteomes" id="UP001060085">
    <property type="component" value="Linkage Group LG06"/>
</dbReference>
<proteinExistence type="predicted"/>
<accession>A0ACC0AAC1</accession>
<reference evidence="2" key="1">
    <citation type="journal article" date="2023" name="Nat. Plants">
        <title>Single-cell RNA sequencing provides a high-resolution roadmap for understanding the multicellular compartmentation of specialized metabolism.</title>
        <authorList>
            <person name="Sun S."/>
            <person name="Shen X."/>
            <person name="Li Y."/>
            <person name="Li Y."/>
            <person name="Wang S."/>
            <person name="Li R."/>
            <person name="Zhang H."/>
            <person name="Shen G."/>
            <person name="Guo B."/>
            <person name="Wei J."/>
            <person name="Xu J."/>
            <person name="St-Pierre B."/>
            <person name="Chen S."/>
            <person name="Sun C."/>
        </authorList>
    </citation>
    <scope>NUCLEOTIDE SEQUENCE [LARGE SCALE GENOMIC DNA]</scope>
</reference>
<name>A0ACC0AAC1_CATRO</name>
<organism evidence="1 2">
    <name type="scientific">Catharanthus roseus</name>
    <name type="common">Madagascar periwinkle</name>
    <name type="synonym">Vinca rosea</name>
    <dbReference type="NCBI Taxonomy" id="4058"/>
    <lineage>
        <taxon>Eukaryota</taxon>
        <taxon>Viridiplantae</taxon>
        <taxon>Streptophyta</taxon>
        <taxon>Embryophyta</taxon>
        <taxon>Tracheophyta</taxon>
        <taxon>Spermatophyta</taxon>
        <taxon>Magnoliopsida</taxon>
        <taxon>eudicotyledons</taxon>
        <taxon>Gunneridae</taxon>
        <taxon>Pentapetalae</taxon>
        <taxon>asterids</taxon>
        <taxon>lamiids</taxon>
        <taxon>Gentianales</taxon>
        <taxon>Apocynaceae</taxon>
        <taxon>Rauvolfioideae</taxon>
        <taxon>Vinceae</taxon>
        <taxon>Catharanthinae</taxon>
        <taxon>Catharanthus</taxon>
    </lineage>
</organism>
<dbReference type="EMBL" id="CM044706">
    <property type="protein sequence ID" value="KAI5657330.1"/>
    <property type="molecule type" value="Genomic_DNA"/>
</dbReference>